<dbReference type="EMBL" id="OV651814">
    <property type="protein sequence ID" value="CAH1105840.1"/>
    <property type="molecule type" value="Genomic_DNA"/>
</dbReference>
<feature type="region of interest" description="Disordered" evidence="1">
    <location>
        <begin position="1"/>
        <end position="26"/>
    </location>
</feature>
<reference evidence="2" key="1">
    <citation type="submission" date="2022-01" db="EMBL/GenBank/DDBJ databases">
        <authorList>
            <person name="King R."/>
        </authorList>
    </citation>
    <scope>NUCLEOTIDE SEQUENCE</scope>
</reference>
<gene>
    <name evidence="2" type="ORF">PSYICH_LOCUS7639</name>
</gene>
<keyword evidence="3" id="KW-1185">Reference proteome</keyword>
<name>A0A9P0CTL3_9CUCU</name>
<evidence type="ECO:0000313" key="3">
    <source>
        <dbReference type="Proteomes" id="UP001153636"/>
    </source>
</evidence>
<protein>
    <submittedName>
        <fullName evidence="2">Uncharacterized protein</fullName>
    </submittedName>
</protein>
<dbReference type="PANTHER" id="PTHR10773:SF19">
    <property type="match status" value="1"/>
</dbReference>
<evidence type="ECO:0000256" key="1">
    <source>
        <dbReference type="SAM" id="MobiDB-lite"/>
    </source>
</evidence>
<accession>A0A9P0CTL3</accession>
<proteinExistence type="predicted"/>
<sequence>MESIKTPFENNKARKKNRNPSTWKQNMQKSIRYSSPQLPQFPTCDHKTKAYQCFTLTMRDIKSFHDAFHAVKNKIRKDAFILKFYTVQLPKRHCPRNSRHTAKATAVKCFIRNNALKQEVPVCQNTGETPLEKRGGDRKTAKFKGKQDGVQKFNNTFKSIESHYIRSSSRRHYLTFDLSIEKMCKMYNDQYSLEQRVKASYIRMIFNTKYNISFTRPRTDVCSLCIELTEKINKRGTDEEEKKMSRKRKFIN</sequence>
<dbReference type="AlphaFoldDB" id="A0A9P0CTL3"/>
<organism evidence="2 3">
    <name type="scientific">Psylliodes chrysocephalus</name>
    <dbReference type="NCBI Taxonomy" id="3402493"/>
    <lineage>
        <taxon>Eukaryota</taxon>
        <taxon>Metazoa</taxon>
        <taxon>Ecdysozoa</taxon>
        <taxon>Arthropoda</taxon>
        <taxon>Hexapoda</taxon>
        <taxon>Insecta</taxon>
        <taxon>Pterygota</taxon>
        <taxon>Neoptera</taxon>
        <taxon>Endopterygota</taxon>
        <taxon>Coleoptera</taxon>
        <taxon>Polyphaga</taxon>
        <taxon>Cucujiformia</taxon>
        <taxon>Chrysomeloidea</taxon>
        <taxon>Chrysomelidae</taxon>
        <taxon>Galerucinae</taxon>
        <taxon>Alticini</taxon>
        <taxon>Psylliodes</taxon>
    </lineage>
</organism>
<dbReference type="OrthoDB" id="6734959at2759"/>
<dbReference type="Proteomes" id="UP001153636">
    <property type="component" value="Chromosome 2"/>
</dbReference>
<dbReference type="PANTHER" id="PTHR10773">
    <property type="entry name" value="DNA-DIRECTED RNA POLYMERASES I, II, AND III SUBUNIT RPABC2"/>
    <property type="match status" value="1"/>
</dbReference>
<evidence type="ECO:0000313" key="2">
    <source>
        <dbReference type="EMBL" id="CAH1105840.1"/>
    </source>
</evidence>